<evidence type="ECO:0000256" key="1">
    <source>
        <dbReference type="SAM" id="MobiDB-lite"/>
    </source>
</evidence>
<organism evidence="3 4">
    <name type="scientific">Senna tora</name>
    <dbReference type="NCBI Taxonomy" id="362788"/>
    <lineage>
        <taxon>Eukaryota</taxon>
        <taxon>Viridiplantae</taxon>
        <taxon>Streptophyta</taxon>
        <taxon>Embryophyta</taxon>
        <taxon>Tracheophyta</taxon>
        <taxon>Spermatophyta</taxon>
        <taxon>Magnoliopsida</taxon>
        <taxon>eudicotyledons</taxon>
        <taxon>Gunneridae</taxon>
        <taxon>Pentapetalae</taxon>
        <taxon>rosids</taxon>
        <taxon>fabids</taxon>
        <taxon>Fabales</taxon>
        <taxon>Fabaceae</taxon>
        <taxon>Caesalpinioideae</taxon>
        <taxon>Cassia clade</taxon>
        <taxon>Senna</taxon>
    </lineage>
</organism>
<dbReference type="EMBL" id="JAAIUW010000006">
    <property type="protein sequence ID" value="KAF7827253.1"/>
    <property type="molecule type" value="Genomic_DNA"/>
</dbReference>
<dbReference type="Proteomes" id="UP000634136">
    <property type="component" value="Unassembled WGS sequence"/>
</dbReference>
<dbReference type="Pfam" id="PF07727">
    <property type="entry name" value="RVT_2"/>
    <property type="match status" value="1"/>
</dbReference>
<evidence type="ECO:0000313" key="3">
    <source>
        <dbReference type="EMBL" id="KAF7827253.1"/>
    </source>
</evidence>
<reference evidence="3" key="1">
    <citation type="submission" date="2020-09" db="EMBL/GenBank/DDBJ databases">
        <title>Genome-Enabled Discovery of Anthraquinone Biosynthesis in Senna tora.</title>
        <authorList>
            <person name="Kang S.-H."/>
            <person name="Pandey R.P."/>
            <person name="Lee C.-M."/>
            <person name="Sim J.-S."/>
            <person name="Jeong J.-T."/>
            <person name="Choi B.-S."/>
            <person name="Jung M."/>
            <person name="Ginzburg D."/>
            <person name="Zhao K."/>
            <person name="Won S.Y."/>
            <person name="Oh T.-J."/>
            <person name="Yu Y."/>
            <person name="Kim N.-H."/>
            <person name="Lee O.R."/>
            <person name="Lee T.-H."/>
            <person name="Bashyal P."/>
            <person name="Kim T.-S."/>
            <person name="Lee W.-H."/>
            <person name="Kawkins C."/>
            <person name="Kim C.-K."/>
            <person name="Kim J.S."/>
            <person name="Ahn B.O."/>
            <person name="Rhee S.Y."/>
            <person name="Sohng J.K."/>
        </authorList>
    </citation>
    <scope>NUCLEOTIDE SEQUENCE</scope>
    <source>
        <tissue evidence="3">Leaf</tissue>
    </source>
</reference>
<feature type="compositionally biased region" description="Low complexity" evidence="1">
    <location>
        <begin position="38"/>
        <end position="59"/>
    </location>
</feature>
<name>A0A834WNC0_9FABA</name>
<proteinExistence type="predicted"/>
<keyword evidence="4" id="KW-1185">Reference proteome</keyword>
<feature type="compositionally biased region" description="Basic and acidic residues" evidence="1">
    <location>
        <begin position="26"/>
        <end position="37"/>
    </location>
</feature>
<feature type="region of interest" description="Disordered" evidence="1">
    <location>
        <begin position="26"/>
        <end position="121"/>
    </location>
</feature>
<gene>
    <name evidence="3" type="ORF">G2W53_018417</name>
</gene>
<accession>A0A834WNC0</accession>
<protein>
    <submittedName>
        <fullName evidence="3">Copia protein</fullName>
    </submittedName>
</protein>
<evidence type="ECO:0000313" key="4">
    <source>
        <dbReference type="Proteomes" id="UP000634136"/>
    </source>
</evidence>
<feature type="compositionally biased region" description="Basic and acidic residues" evidence="1">
    <location>
        <begin position="61"/>
        <end position="76"/>
    </location>
</feature>
<dbReference type="InterPro" id="IPR013103">
    <property type="entry name" value="RVT_2"/>
</dbReference>
<evidence type="ECO:0000259" key="2">
    <source>
        <dbReference type="Pfam" id="PF07727"/>
    </source>
</evidence>
<dbReference type="AlphaFoldDB" id="A0A834WNC0"/>
<feature type="domain" description="Reverse transcriptase Ty1/copia-type" evidence="2">
    <location>
        <begin position="194"/>
        <end position="263"/>
    </location>
</feature>
<sequence length="306" mass="34063">MNRRSNSEIGGGETCVIPFIINTDAEKNEMKQRDSVRNKSGSTSSSNSLNTQDDSSSSTARKCDVVQDQSSRDSSESRGSSESNPHSRDHLNQSRDSLLNGPETVLGPTTQAAPEVQREGTHQMVTRAKAGIHKPRYPFVGLLKGEDPFSSFSSSLNIEPKSVAEALSSPQWRRAMVEEFSALQKNKTWELVPFTGNDTTFLKTFIKRLNDVFALKDLGPLYYFLGLEVYRDRSGFHLSQAKYVLDILKKFNMLTCAPAPTPMAIVTTRPDIAFSVNKLSQFLANPTEVHFQGVKRILSCPYVYIL</sequence>
<comment type="caution">
    <text evidence="3">The sequence shown here is derived from an EMBL/GenBank/DDBJ whole genome shotgun (WGS) entry which is preliminary data.</text>
</comment>
<dbReference type="OrthoDB" id="1690103at2759"/>